<sequence>MGDGREALARKPAQTMAEGRRGEPNNGSGPPPPSLKHVIFHVIINGEVEGIGPNSPKLSYMSGTSIHGTWSISEGVNVFTGRQSHGRTTDCNGTTTSDKGYNCRRIILQS</sequence>
<evidence type="ECO:0000256" key="1">
    <source>
        <dbReference type="SAM" id="MobiDB-lite"/>
    </source>
</evidence>
<evidence type="ECO:0000313" key="3">
    <source>
        <dbReference type="Proteomes" id="UP000008022"/>
    </source>
</evidence>
<protein>
    <submittedName>
        <fullName evidence="2">Uncharacterized protein</fullName>
    </submittedName>
</protein>
<dbReference type="HOGENOM" id="CLU_2376270_0_0_1"/>
<keyword evidence="3" id="KW-1185">Reference proteome</keyword>
<name>A0A0E0NRW8_ORYRU</name>
<accession>A0A0E0NRW8</accession>
<organism evidence="2 3">
    <name type="scientific">Oryza rufipogon</name>
    <name type="common">Brownbeard rice</name>
    <name type="synonym">Asian wild rice</name>
    <dbReference type="NCBI Taxonomy" id="4529"/>
    <lineage>
        <taxon>Eukaryota</taxon>
        <taxon>Viridiplantae</taxon>
        <taxon>Streptophyta</taxon>
        <taxon>Embryophyta</taxon>
        <taxon>Tracheophyta</taxon>
        <taxon>Spermatophyta</taxon>
        <taxon>Magnoliopsida</taxon>
        <taxon>Liliopsida</taxon>
        <taxon>Poales</taxon>
        <taxon>Poaceae</taxon>
        <taxon>BOP clade</taxon>
        <taxon>Oryzoideae</taxon>
        <taxon>Oryzeae</taxon>
        <taxon>Oryzinae</taxon>
        <taxon>Oryza</taxon>
    </lineage>
</organism>
<reference evidence="2" key="2">
    <citation type="submission" date="2015-06" db="UniProtKB">
        <authorList>
            <consortium name="EnsemblPlants"/>
        </authorList>
    </citation>
    <scope>IDENTIFICATION</scope>
</reference>
<dbReference type="EnsemblPlants" id="ORUFI03G09280.1">
    <property type="protein sequence ID" value="ORUFI03G09280.1"/>
    <property type="gene ID" value="ORUFI03G09280"/>
</dbReference>
<evidence type="ECO:0000313" key="2">
    <source>
        <dbReference type="EnsemblPlants" id="ORUFI03G09280.1"/>
    </source>
</evidence>
<dbReference type="Gramene" id="ORUFI03G09280.1">
    <property type="protein sequence ID" value="ORUFI03G09280.1"/>
    <property type="gene ID" value="ORUFI03G09280"/>
</dbReference>
<reference evidence="3" key="1">
    <citation type="submission" date="2013-06" db="EMBL/GenBank/DDBJ databases">
        <authorList>
            <person name="Zhao Q."/>
        </authorList>
    </citation>
    <scope>NUCLEOTIDE SEQUENCE</scope>
    <source>
        <strain evidence="3">cv. W1943</strain>
    </source>
</reference>
<feature type="region of interest" description="Disordered" evidence="1">
    <location>
        <begin position="1"/>
        <end position="35"/>
    </location>
</feature>
<dbReference type="Proteomes" id="UP000008022">
    <property type="component" value="Unassembled WGS sequence"/>
</dbReference>
<dbReference type="AlphaFoldDB" id="A0A0E0NRW8"/>
<dbReference type="OMA" id="WSISEGV"/>
<proteinExistence type="predicted"/>